<organism evidence="3 4">
    <name type="scientific">Halorussus limi</name>
    <dbReference type="NCBI Taxonomy" id="2938695"/>
    <lineage>
        <taxon>Archaea</taxon>
        <taxon>Methanobacteriati</taxon>
        <taxon>Methanobacteriota</taxon>
        <taxon>Stenosarchaea group</taxon>
        <taxon>Halobacteria</taxon>
        <taxon>Halobacteriales</taxon>
        <taxon>Haladaptataceae</taxon>
        <taxon>Halorussus</taxon>
    </lineage>
</organism>
<evidence type="ECO:0000313" key="3">
    <source>
        <dbReference type="EMBL" id="UPV73335.1"/>
    </source>
</evidence>
<dbReference type="EMBL" id="CP096659">
    <property type="protein sequence ID" value="UPV73335.1"/>
    <property type="molecule type" value="Genomic_DNA"/>
</dbReference>
<sequence>MSENVIENPNDTHEVTESATYDRDEPLSTAVIEAVADAADLEPAELGTPLYDQIDPDALDNLFGDRHNGIPRGSGHVVFTLLDYEVTVYSDGYVVVRE</sequence>
<dbReference type="InterPro" id="IPR040624">
    <property type="entry name" value="HalOD1"/>
</dbReference>
<dbReference type="GeneID" id="72186003"/>
<feature type="compositionally biased region" description="Basic and acidic residues" evidence="1">
    <location>
        <begin position="10"/>
        <end position="23"/>
    </location>
</feature>
<name>A0A8U0HQM4_9EURY</name>
<dbReference type="Proteomes" id="UP000830729">
    <property type="component" value="Chromosome"/>
</dbReference>
<dbReference type="Pfam" id="PF18545">
    <property type="entry name" value="HalOD1"/>
    <property type="match status" value="1"/>
</dbReference>
<gene>
    <name evidence="3" type="ORF">M0R89_12350</name>
</gene>
<keyword evidence="4" id="KW-1185">Reference proteome</keyword>
<dbReference type="AlphaFoldDB" id="A0A8U0HQM4"/>
<protein>
    <recommendedName>
        <fullName evidence="2">Halobacterial output domain-containing protein</fullName>
    </recommendedName>
</protein>
<dbReference type="KEGG" id="halx:M0R89_12350"/>
<evidence type="ECO:0000259" key="2">
    <source>
        <dbReference type="Pfam" id="PF18545"/>
    </source>
</evidence>
<feature type="domain" description="Halobacterial output" evidence="2">
    <location>
        <begin position="24"/>
        <end position="97"/>
    </location>
</feature>
<proteinExistence type="predicted"/>
<dbReference type="RefSeq" id="WP_248649391.1">
    <property type="nucleotide sequence ID" value="NZ_CP096659.1"/>
</dbReference>
<accession>A0A8U0HQM4</accession>
<evidence type="ECO:0000313" key="4">
    <source>
        <dbReference type="Proteomes" id="UP000830729"/>
    </source>
</evidence>
<evidence type="ECO:0000256" key="1">
    <source>
        <dbReference type="SAM" id="MobiDB-lite"/>
    </source>
</evidence>
<feature type="region of interest" description="Disordered" evidence="1">
    <location>
        <begin position="1"/>
        <end position="23"/>
    </location>
</feature>
<reference evidence="3 4" key="1">
    <citation type="submission" date="2022-04" db="EMBL/GenBank/DDBJ databases">
        <title>Diverse halophilic archaea isolated from saline environments.</title>
        <authorList>
            <person name="Cui H.-L."/>
        </authorList>
    </citation>
    <scope>NUCLEOTIDE SEQUENCE [LARGE SCALE GENOMIC DNA]</scope>
    <source>
        <strain evidence="3 4">XZYJT49</strain>
    </source>
</reference>